<dbReference type="InterPro" id="IPR016181">
    <property type="entry name" value="Acyl_CoA_acyltransferase"/>
</dbReference>
<proteinExistence type="inferred from homology"/>
<feature type="domain" description="Ribonucleotide reductase large subunit C-terminal" evidence="3">
    <location>
        <begin position="206"/>
        <end position="422"/>
    </location>
</feature>
<dbReference type="PANTHER" id="PTHR11573:SF6">
    <property type="entry name" value="RIBONUCLEOSIDE-DIPHOSPHATE REDUCTASE LARGE SUBUNIT"/>
    <property type="match status" value="1"/>
</dbReference>
<comment type="caution">
    <text evidence="4">The sequence shown here is derived from an EMBL/GenBank/DDBJ whole genome shotgun (WGS) entry which is preliminary data.</text>
</comment>
<dbReference type="PRINTS" id="PR01183">
    <property type="entry name" value="RIBORDTASEM1"/>
</dbReference>
<feature type="compositionally biased region" description="Basic and acidic residues" evidence="2">
    <location>
        <begin position="54"/>
        <end position="100"/>
    </location>
</feature>
<dbReference type="GO" id="GO:0004748">
    <property type="term" value="F:ribonucleoside-diphosphate reductase activity, thioredoxin disulfide as acceptor"/>
    <property type="evidence" value="ECO:0007669"/>
    <property type="project" value="TreeGrafter"/>
</dbReference>
<keyword evidence="5" id="KW-1185">Reference proteome</keyword>
<evidence type="ECO:0000256" key="1">
    <source>
        <dbReference type="ARBA" id="ARBA00010406"/>
    </source>
</evidence>
<evidence type="ECO:0000259" key="3">
    <source>
        <dbReference type="Pfam" id="PF02867"/>
    </source>
</evidence>
<evidence type="ECO:0000313" key="4">
    <source>
        <dbReference type="EMBL" id="KAF7334446.1"/>
    </source>
</evidence>
<dbReference type="EMBL" id="JACAZI010000026">
    <property type="protein sequence ID" value="KAF7334446.1"/>
    <property type="molecule type" value="Genomic_DNA"/>
</dbReference>
<dbReference type="InterPro" id="IPR000788">
    <property type="entry name" value="RNR_lg_C"/>
</dbReference>
<name>A0A8H6X5C4_9AGAR</name>
<dbReference type="SUPFAM" id="SSF51998">
    <property type="entry name" value="PFL-like glycyl radical enzymes"/>
    <property type="match status" value="1"/>
</dbReference>
<feature type="compositionally biased region" description="Basic residues" evidence="2">
    <location>
        <begin position="24"/>
        <end position="36"/>
    </location>
</feature>
<dbReference type="GO" id="GO:0005971">
    <property type="term" value="C:ribonucleoside-diphosphate reductase complex"/>
    <property type="evidence" value="ECO:0007669"/>
    <property type="project" value="TreeGrafter"/>
</dbReference>
<gene>
    <name evidence="4" type="ORF">MVEN_02274100</name>
</gene>
<evidence type="ECO:0000256" key="2">
    <source>
        <dbReference type="SAM" id="MobiDB-lite"/>
    </source>
</evidence>
<feature type="region of interest" description="Disordered" evidence="2">
    <location>
        <begin position="16"/>
        <end position="100"/>
    </location>
</feature>
<accession>A0A8H6X5C4</accession>
<evidence type="ECO:0000313" key="5">
    <source>
        <dbReference type="Proteomes" id="UP000620124"/>
    </source>
</evidence>
<feature type="region of interest" description="Disordered" evidence="2">
    <location>
        <begin position="481"/>
        <end position="531"/>
    </location>
</feature>
<reference evidence="4" key="1">
    <citation type="submission" date="2020-05" db="EMBL/GenBank/DDBJ databases">
        <title>Mycena genomes resolve the evolution of fungal bioluminescence.</title>
        <authorList>
            <person name="Tsai I.J."/>
        </authorList>
    </citation>
    <scope>NUCLEOTIDE SEQUENCE</scope>
    <source>
        <strain evidence="4">CCC161011</strain>
    </source>
</reference>
<dbReference type="Proteomes" id="UP000620124">
    <property type="component" value="Unassembled WGS sequence"/>
</dbReference>
<dbReference type="InterPro" id="IPR039718">
    <property type="entry name" value="Rrm1"/>
</dbReference>
<dbReference type="AlphaFoldDB" id="A0A8H6X5C4"/>
<comment type="similarity">
    <text evidence="1">Belongs to the ribonucleoside diphosphate reductase large chain family.</text>
</comment>
<sequence length="547" mass="62580">MVYAVLARSQPLRLSWGAVPPPHAAHRRKRKRKRKWLGLDPAPTTPRLNTYDTRSTRSGKEEEGRDREWDGCHEHDRDKDRHRSSRDQDRDYEHEHYSDRERRDKDKLRFSAGSLVQFLNVKHAKKLASSPDFREFHRRMQLFILLLLYIETGSYINKEEDMWEFAVQYVLQYFGVDACERNLTATGSGALDLSGPLSGRPRPSTRMEKSAGGIGLSIYNILATGLYIVGTKGYSIGIVPMLCIYDATARYIDHGGNKRPGAFAIYLEPWHADILEFTHNLFLVLWIPDLFILFSMKRVEANEEWSLFRPNEAPNLHEVHSAEFEALYEKYEKRGSTCKSIPAQKLWYANLEAQVETGGPFMLYKDIANSKSNHKNLSTIKSSNLCTEIIKYSSPDETAICNLASISLPSSCHNGHPRWIRFPALIAIVALFYFLGVHMTEPGKIIEVPIHEKYYYFLIDRGYRDWGAQTAEREDTYLFMRNPELNRSPPSSRLKRRRKPRALDPSKGDNLVDDEEIQESSNVGDPSAPTFAPLECGALCVGSTPVS</sequence>
<dbReference type="Gene3D" id="3.20.70.20">
    <property type="match status" value="1"/>
</dbReference>
<dbReference type="SUPFAM" id="SSF55729">
    <property type="entry name" value="Acyl-CoA N-acyltransferases (Nat)"/>
    <property type="match status" value="1"/>
</dbReference>
<dbReference type="OrthoDB" id="3000483at2759"/>
<dbReference type="GO" id="GO:0005524">
    <property type="term" value="F:ATP binding"/>
    <property type="evidence" value="ECO:0007669"/>
    <property type="project" value="TreeGrafter"/>
</dbReference>
<organism evidence="4 5">
    <name type="scientific">Mycena venus</name>
    <dbReference type="NCBI Taxonomy" id="2733690"/>
    <lineage>
        <taxon>Eukaryota</taxon>
        <taxon>Fungi</taxon>
        <taxon>Dikarya</taxon>
        <taxon>Basidiomycota</taxon>
        <taxon>Agaricomycotina</taxon>
        <taxon>Agaricomycetes</taxon>
        <taxon>Agaricomycetidae</taxon>
        <taxon>Agaricales</taxon>
        <taxon>Marasmiineae</taxon>
        <taxon>Mycenaceae</taxon>
        <taxon>Mycena</taxon>
    </lineage>
</organism>
<dbReference type="PANTHER" id="PTHR11573">
    <property type="entry name" value="RIBONUCLEOSIDE-DIPHOSPHATE REDUCTASE LARGE CHAIN"/>
    <property type="match status" value="1"/>
</dbReference>
<dbReference type="Pfam" id="PF02867">
    <property type="entry name" value="Ribonuc_red_lgC"/>
    <property type="match status" value="1"/>
</dbReference>
<dbReference type="GO" id="GO:0009263">
    <property type="term" value="P:deoxyribonucleotide biosynthetic process"/>
    <property type="evidence" value="ECO:0007669"/>
    <property type="project" value="TreeGrafter"/>
</dbReference>
<protein>
    <submittedName>
        <fullName evidence="4">Ribonucleoside-diphosphate reductase</fullName>
    </submittedName>
</protein>